<evidence type="ECO:0000256" key="1">
    <source>
        <dbReference type="SAM" id="MobiDB-lite"/>
    </source>
</evidence>
<dbReference type="Proteomes" id="UP000467840">
    <property type="component" value="Chromosome 5"/>
</dbReference>
<feature type="compositionally biased region" description="Basic and acidic residues" evidence="1">
    <location>
        <begin position="45"/>
        <end position="61"/>
    </location>
</feature>
<reference evidence="2 3" key="1">
    <citation type="journal article" date="2020" name="Mol. Plant">
        <title>The Chromosome-Based Rubber Tree Genome Provides New Insights into Spurge Genome Evolution and Rubber Biosynthesis.</title>
        <authorList>
            <person name="Liu J."/>
            <person name="Shi C."/>
            <person name="Shi C.C."/>
            <person name="Li W."/>
            <person name="Zhang Q.J."/>
            <person name="Zhang Y."/>
            <person name="Li K."/>
            <person name="Lu H.F."/>
            <person name="Shi C."/>
            <person name="Zhu S.T."/>
            <person name="Xiao Z.Y."/>
            <person name="Nan H."/>
            <person name="Yue Y."/>
            <person name="Zhu X.G."/>
            <person name="Wu Y."/>
            <person name="Hong X.N."/>
            <person name="Fan G.Y."/>
            <person name="Tong Y."/>
            <person name="Zhang D."/>
            <person name="Mao C.L."/>
            <person name="Liu Y.L."/>
            <person name="Hao S.J."/>
            <person name="Liu W.Q."/>
            <person name="Lv M.Q."/>
            <person name="Zhang H.B."/>
            <person name="Liu Y."/>
            <person name="Hu-Tang G.R."/>
            <person name="Wang J.P."/>
            <person name="Wang J.H."/>
            <person name="Sun Y.H."/>
            <person name="Ni S.B."/>
            <person name="Chen W.B."/>
            <person name="Zhang X.C."/>
            <person name="Jiao Y.N."/>
            <person name="Eichler E.E."/>
            <person name="Li G.H."/>
            <person name="Liu X."/>
            <person name="Gao L.Z."/>
        </authorList>
    </citation>
    <scope>NUCLEOTIDE SEQUENCE [LARGE SCALE GENOMIC DNA]</scope>
    <source>
        <strain evidence="3">cv. GT1</strain>
        <tissue evidence="2">Leaf</tissue>
    </source>
</reference>
<dbReference type="PANTHER" id="PTHR33828:SF2">
    <property type="entry name" value="NUCLEOLIN"/>
    <property type="match status" value="1"/>
</dbReference>
<gene>
    <name evidence="2" type="ORF">GH714_016316</name>
</gene>
<dbReference type="EMBL" id="JAAGAX010000001">
    <property type="protein sequence ID" value="KAF2324693.1"/>
    <property type="molecule type" value="Genomic_DNA"/>
</dbReference>
<proteinExistence type="predicted"/>
<feature type="compositionally biased region" description="Basic and acidic residues" evidence="1">
    <location>
        <begin position="1"/>
        <end position="13"/>
    </location>
</feature>
<feature type="compositionally biased region" description="Basic and acidic residues" evidence="1">
    <location>
        <begin position="90"/>
        <end position="101"/>
    </location>
</feature>
<protein>
    <submittedName>
        <fullName evidence="2">Uncharacterized protein</fullName>
    </submittedName>
</protein>
<feature type="region of interest" description="Disordered" evidence="1">
    <location>
        <begin position="167"/>
        <end position="214"/>
    </location>
</feature>
<evidence type="ECO:0000313" key="2">
    <source>
        <dbReference type="EMBL" id="KAF2324693.1"/>
    </source>
</evidence>
<feature type="compositionally biased region" description="Polar residues" evidence="1">
    <location>
        <begin position="27"/>
        <end position="37"/>
    </location>
</feature>
<accession>A0A6A6NIM3</accession>
<feature type="region of interest" description="Disordered" evidence="1">
    <location>
        <begin position="1"/>
        <end position="101"/>
    </location>
</feature>
<evidence type="ECO:0000313" key="3">
    <source>
        <dbReference type="Proteomes" id="UP000467840"/>
    </source>
</evidence>
<keyword evidence="3" id="KW-1185">Reference proteome</keyword>
<organism evidence="2 3">
    <name type="scientific">Hevea brasiliensis</name>
    <name type="common">Para rubber tree</name>
    <name type="synonym">Siphonia brasiliensis</name>
    <dbReference type="NCBI Taxonomy" id="3981"/>
    <lineage>
        <taxon>Eukaryota</taxon>
        <taxon>Viridiplantae</taxon>
        <taxon>Streptophyta</taxon>
        <taxon>Embryophyta</taxon>
        <taxon>Tracheophyta</taxon>
        <taxon>Spermatophyta</taxon>
        <taxon>Magnoliopsida</taxon>
        <taxon>eudicotyledons</taxon>
        <taxon>Gunneridae</taxon>
        <taxon>Pentapetalae</taxon>
        <taxon>rosids</taxon>
        <taxon>fabids</taxon>
        <taxon>Malpighiales</taxon>
        <taxon>Euphorbiaceae</taxon>
        <taxon>Crotonoideae</taxon>
        <taxon>Micrandreae</taxon>
        <taxon>Hevea</taxon>
    </lineage>
</organism>
<dbReference type="PANTHER" id="PTHR33828">
    <property type="entry name" value="OS05G0596200 PROTEIN"/>
    <property type="match status" value="1"/>
</dbReference>
<dbReference type="AlphaFoldDB" id="A0A6A6NIM3"/>
<name>A0A6A6NIM3_HEVBR</name>
<comment type="caution">
    <text evidence="2">The sequence shown here is derived from an EMBL/GenBank/DDBJ whole genome shotgun (WGS) entry which is preliminary data.</text>
</comment>
<sequence length="214" mass="24271">MKEEEKAEADEKSLSSIPQPRKKSRKNPTNAGTLTTKSRPKNAKVKKEEPQVDDNDHDHFDTPIMVKGSSGSRPKVAKVKKEEDKDDDDDHRSISKKNFDSKRDPLRIFYETLYKQLPNSEMAQIWMMESGLLSKEEAKKVYEKKQKKNQQKLSSLMKAVVTTKETHSVTIVKKKTPSSSVSSTKKKTVESKLGIKQSKKRKIADGSSGEFSDK</sequence>